<gene>
    <name evidence="2" type="ORF">SAMN04489842_1705</name>
</gene>
<keyword evidence="1" id="KW-1133">Transmembrane helix</keyword>
<feature type="transmembrane region" description="Helical" evidence="1">
    <location>
        <begin position="103"/>
        <end position="133"/>
    </location>
</feature>
<organism evidence="2 3">
    <name type="scientific">Natronobacterium texcoconense</name>
    <dbReference type="NCBI Taxonomy" id="1095778"/>
    <lineage>
        <taxon>Archaea</taxon>
        <taxon>Methanobacteriati</taxon>
        <taxon>Methanobacteriota</taxon>
        <taxon>Stenosarchaea group</taxon>
        <taxon>Halobacteria</taxon>
        <taxon>Halobacteriales</taxon>
        <taxon>Natrialbaceae</taxon>
        <taxon>Natronobacterium</taxon>
    </lineage>
</organism>
<dbReference type="EMBL" id="FNLC01000002">
    <property type="protein sequence ID" value="SDQ92376.1"/>
    <property type="molecule type" value="Genomic_DNA"/>
</dbReference>
<dbReference type="AlphaFoldDB" id="A0A1H1EW44"/>
<evidence type="ECO:0000256" key="1">
    <source>
        <dbReference type="SAM" id="Phobius"/>
    </source>
</evidence>
<dbReference type="Proteomes" id="UP000198848">
    <property type="component" value="Unassembled WGS sequence"/>
</dbReference>
<feature type="transmembrane region" description="Helical" evidence="1">
    <location>
        <begin position="73"/>
        <end position="97"/>
    </location>
</feature>
<reference evidence="3" key="1">
    <citation type="submission" date="2016-10" db="EMBL/GenBank/DDBJ databases">
        <authorList>
            <person name="Varghese N."/>
            <person name="Submissions S."/>
        </authorList>
    </citation>
    <scope>NUCLEOTIDE SEQUENCE [LARGE SCALE GENOMIC DNA]</scope>
    <source>
        <strain evidence="3">DSM 24767</strain>
    </source>
</reference>
<evidence type="ECO:0000313" key="2">
    <source>
        <dbReference type="EMBL" id="SDQ92376.1"/>
    </source>
</evidence>
<proteinExistence type="predicted"/>
<keyword evidence="3" id="KW-1185">Reference proteome</keyword>
<dbReference type="OrthoDB" id="206202at2157"/>
<evidence type="ECO:0000313" key="3">
    <source>
        <dbReference type="Proteomes" id="UP000198848"/>
    </source>
</evidence>
<name>A0A1H1EW44_NATTX</name>
<feature type="transmembrane region" description="Helical" evidence="1">
    <location>
        <begin position="145"/>
        <end position="170"/>
    </location>
</feature>
<dbReference type="RefSeq" id="WP_090380280.1">
    <property type="nucleotide sequence ID" value="NZ_FNLC01000002.1"/>
</dbReference>
<keyword evidence="1" id="KW-0812">Transmembrane</keyword>
<dbReference type="STRING" id="1095778.SAMN04489842_1705"/>
<keyword evidence="1" id="KW-0472">Membrane</keyword>
<protein>
    <submittedName>
        <fullName evidence="2">Uncharacterized protein</fullName>
    </submittedName>
</protein>
<sequence>MWPVNLYSVGGASETTTAGEVAVGGILEVFTAADPLVRAGAGVLGTVVVAMIVLGLLQGYGPRSVAKARRSPVISGCIGLPGALVIGGLASTGLLIADTSLGIFFGIPLVAFGALVLPVLTTLGFVAIGTSIAARFGQDRLGPGVLVGGLVAGLASLSVVSAILLVGLAASLGVGAGFRVLIDARGTTRPDERTVPPANKI</sequence>
<accession>A0A1H1EW44</accession>
<feature type="transmembrane region" description="Helical" evidence="1">
    <location>
        <begin position="39"/>
        <end position="61"/>
    </location>
</feature>